<gene>
    <name evidence="2" type="ORF">V7S43_005807</name>
</gene>
<evidence type="ECO:0000256" key="1">
    <source>
        <dbReference type="SAM" id="Phobius"/>
    </source>
</evidence>
<keyword evidence="1" id="KW-0472">Membrane</keyword>
<proteinExistence type="predicted"/>
<comment type="caution">
    <text evidence="2">The sequence shown here is derived from an EMBL/GenBank/DDBJ whole genome shotgun (WGS) entry which is preliminary data.</text>
</comment>
<feature type="transmembrane region" description="Helical" evidence="1">
    <location>
        <begin position="288"/>
        <end position="312"/>
    </location>
</feature>
<sequence length="420" mass="47927">MPAWVVIISTSIAVEWAGKIRQTPGTGRMVLNVVKVWMCEVLFVLIYPPFFYIFTTLTKFTQMAFALLLPIIKIFMRNVFMPAVVHLRDDLPEVVVFNVEVFNALFVSYCMQNSPSFWTTVELMLADIVLLALSICDIEIARRGLEDLERRIGVRNTKSQTTLERVETILQRVELSSQKSERGPTLTKIGPESATTVKKSLVVTRVDALSTFAMAPHPLRAAKQLIGKGTVNPVVPQIAVSTKEAFKPSVGLSYTRKVRRLLFMTEFVLLLNYVEVAIPLVFCKSVHVIFRVISDLLVCFLAAMYMSVMYYLPNRAYYAQLADLDEAQLLQTLQNVLFYCSLQLLSLLILAFALQRKLGLSPIRQLSFVLEKQFTGAQIKLIFWVFYNVQASLKHSGYDYTFQFNWLREHHITEKHRTSA</sequence>
<feature type="transmembrane region" description="Helical" evidence="1">
    <location>
        <begin position="333"/>
        <end position="354"/>
    </location>
</feature>
<dbReference type="Proteomes" id="UP001632037">
    <property type="component" value="Unassembled WGS sequence"/>
</dbReference>
<reference evidence="2 3" key="1">
    <citation type="submission" date="2024-09" db="EMBL/GenBank/DDBJ databases">
        <title>Genome sequencing and assembly of Phytophthora oleae, isolate VK10A, causative agent of rot of olive drupes.</title>
        <authorList>
            <person name="Conti Taguali S."/>
            <person name="Riolo M."/>
            <person name="La Spada F."/>
            <person name="Cacciola S.O."/>
            <person name="Dionisio G."/>
        </authorList>
    </citation>
    <scope>NUCLEOTIDE SEQUENCE [LARGE SCALE GENOMIC DNA]</scope>
    <source>
        <strain evidence="2 3">VK10A</strain>
    </source>
</reference>
<protein>
    <recommendedName>
        <fullName evidence="4">Transmembrane protein</fullName>
    </recommendedName>
</protein>
<feature type="transmembrane region" description="Helical" evidence="1">
    <location>
        <begin position="261"/>
        <end position="282"/>
    </location>
</feature>
<name>A0ABD3FRP4_9STRA</name>
<dbReference type="EMBL" id="JBIMZQ010000009">
    <property type="protein sequence ID" value="KAL3669413.1"/>
    <property type="molecule type" value="Genomic_DNA"/>
</dbReference>
<feature type="transmembrane region" description="Helical" evidence="1">
    <location>
        <begin position="29"/>
        <end position="54"/>
    </location>
</feature>
<organism evidence="2 3">
    <name type="scientific">Phytophthora oleae</name>
    <dbReference type="NCBI Taxonomy" id="2107226"/>
    <lineage>
        <taxon>Eukaryota</taxon>
        <taxon>Sar</taxon>
        <taxon>Stramenopiles</taxon>
        <taxon>Oomycota</taxon>
        <taxon>Peronosporomycetes</taxon>
        <taxon>Peronosporales</taxon>
        <taxon>Peronosporaceae</taxon>
        <taxon>Phytophthora</taxon>
    </lineage>
</organism>
<keyword evidence="3" id="KW-1185">Reference proteome</keyword>
<evidence type="ECO:0000313" key="3">
    <source>
        <dbReference type="Proteomes" id="UP001632037"/>
    </source>
</evidence>
<keyword evidence="1" id="KW-0812">Transmembrane</keyword>
<evidence type="ECO:0000313" key="2">
    <source>
        <dbReference type="EMBL" id="KAL3669413.1"/>
    </source>
</evidence>
<dbReference type="AlphaFoldDB" id="A0ABD3FRP4"/>
<keyword evidence="1" id="KW-1133">Transmembrane helix</keyword>
<evidence type="ECO:0008006" key="4">
    <source>
        <dbReference type="Google" id="ProtNLM"/>
    </source>
</evidence>
<accession>A0ABD3FRP4</accession>